<dbReference type="HAMAP" id="MF_00057">
    <property type="entry name" value="KdsB"/>
    <property type="match status" value="1"/>
</dbReference>
<dbReference type="PANTHER" id="PTHR42866">
    <property type="entry name" value="3-DEOXY-MANNO-OCTULOSONATE CYTIDYLYLTRANSFERASE"/>
    <property type="match status" value="1"/>
</dbReference>
<evidence type="ECO:0000256" key="2">
    <source>
        <dbReference type="ARBA" id="ARBA00022679"/>
    </source>
</evidence>
<dbReference type="NCBIfam" id="NF003950">
    <property type="entry name" value="PRK05450.1-3"/>
    <property type="match status" value="1"/>
</dbReference>
<accession>A0A5D0MK94</accession>
<dbReference type="GO" id="GO:0005829">
    <property type="term" value="C:cytosol"/>
    <property type="evidence" value="ECO:0007669"/>
    <property type="project" value="TreeGrafter"/>
</dbReference>
<comment type="subcellular location">
    <subcellularLocation>
        <location evidence="5">Cytoplasm</location>
    </subcellularLocation>
    <subcellularLocation>
        <location evidence="1">Membrane</location>
    </subcellularLocation>
</comment>
<dbReference type="EC" id="2.7.7.38" evidence="5"/>
<organism evidence="6 7">
    <name type="scientific">Candidatus Mcinerneyibacterium aminivorans</name>
    <dbReference type="NCBI Taxonomy" id="2703815"/>
    <lineage>
        <taxon>Bacteria</taxon>
        <taxon>Candidatus Macinerneyibacteriota</taxon>
        <taxon>Candidatus Mcinerneyibacteria</taxon>
        <taxon>Candidatus Mcinerneyibacteriales</taxon>
        <taxon>Candidatus Mcinerneyibacteriaceae</taxon>
        <taxon>Candidatus Mcinerneyibacterium</taxon>
    </lineage>
</organism>
<evidence type="ECO:0000256" key="4">
    <source>
        <dbReference type="ARBA" id="ARBA00022985"/>
    </source>
</evidence>
<dbReference type="NCBIfam" id="TIGR00466">
    <property type="entry name" value="kdsB"/>
    <property type="match status" value="1"/>
</dbReference>
<comment type="function">
    <text evidence="5">Activates KDO (a required 8-carbon sugar) for incorporation into bacterial lipopolysaccharide in Gram-negative bacteria.</text>
</comment>
<keyword evidence="2 5" id="KW-0808">Transferase</keyword>
<evidence type="ECO:0000313" key="6">
    <source>
        <dbReference type="EMBL" id="TYB30959.1"/>
    </source>
</evidence>
<protein>
    <recommendedName>
        <fullName evidence="5">3-deoxy-manno-octulosonate cytidylyltransferase</fullName>
        <ecNumber evidence="5">2.7.7.38</ecNumber>
    </recommendedName>
    <alternativeName>
        <fullName evidence="5">CMP-2-keto-3-deoxyoctulosonic acid synthase</fullName>
        <shortName evidence="5">CKS</shortName>
        <shortName evidence="5">CMP-KDO synthase</shortName>
    </alternativeName>
</protein>
<evidence type="ECO:0000256" key="1">
    <source>
        <dbReference type="ARBA" id="ARBA00004370"/>
    </source>
</evidence>
<dbReference type="PANTHER" id="PTHR42866:SF2">
    <property type="entry name" value="3-DEOXY-MANNO-OCTULOSONATE CYTIDYLYLTRANSFERASE, MITOCHONDRIAL"/>
    <property type="match status" value="1"/>
</dbReference>
<evidence type="ECO:0000256" key="3">
    <source>
        <dbReference type="ARBA" id="ARBA00022695"/>
    </source>
</evidence>
<dbReference type="GO" id="GO:0009103">
    <property type="term" value="P:lipopolysaccharide biosynthetic process"/>
    <property type="evidence" value="ECO:0007669"/>
    <property type="project" value="UniProtKB-UniRule"/>
</dbReference>
<dbReference type="GO" id="GO:0016020">
    <property type="term" value="C:membrane"/>
    <property type="evidence" value="ECO:0007669"/>
    <property type="project" value="UniProtKB-SubCell"/>
</dbReference>
<dbReference type="AlphaFoldDB" id="A0A5D0MK94"/>
<reference evidence="6" key="1">
    <citation type="submission" date="2019-08" db="EMBL/GenBank/DDBJ databases">
        <title>Genomic characterization of a novel candidate phylum (ARYD3) from a high temperature, high salinity tertiary oil reservoir in north central Oklahoma, USA.</title>
        <authorList>
            <person name="Youssef N.H."/>
            <person name="Yadav A."/>
            <person name="Elshahed M.S."/>
        </authorList>
    </citation>
    <scope>NUCLEOTIDE SEQUENCE [LARGE SCALE GENOMIC DNA]</scope>
    <source>
        <strain evidence="6">ARYD3</strain>
    </source>
</reference>
<name>A0A5D0MK94_9BACT</name>
<evidence type="ECO:0000256" key="5">
    <source>
        <dbReference type="HAMAP-Rule" id="MF_00057"/>
    </source>
</evidence>
<dbReference type="SUPFAM" id="SSF53448">
    <property type="entry name" value="Nucleotide-diphospho-sugar transferases"/>
    <property type="match status" value="1"/>
</dbReference>
<keyword evidence="7" id="KW-1185">Reference proteome</keyword>
<dbReference type="NCBIfam" id="NF009905">
    <property type="entry name" value="PRK13368.1"/>
    <property type="match status" value="1"/>
</dbReference>
<keyword evidence="4 5" id="KW-0448">Lipopolysaccharide biosynthesis</keyword>
<proteinExistence type="inferred from homology"/>
<dbReference type="NCBIfam" id="NF003952">
    <property type="entry name" value="PRK05450.1-5"/>
    <property type="match status" value="1"/>
</dbReference>
<dbReference type="Pfam" id="PF02348">
    <property type="entry name" value="CTP_transf_3"/>
    <property type="match status" value="1"/>
</dbReference>
<dbReference type="FunFam" id="3.90.550.10:FF:000011">
    <property type="entry name" value="3-deoxy-manno-octulosonate cytidylyltransferase"/>
    <property type="match status" value="1"/>
</dbReference>
<dbReference type="EMBL" id="VSIX01000062">
    <property type="protein sequence ID" value="TYB30959.1"/>
    <property type="molecule type" value="Genomic_DNA"/>
</dbReference>
<comment type="pathway">
    <text evidence="5">Nucleotide-sugar biosynthesis; CMP-3-deoxy-D-manno-octulosonate biosynthesis; CMP-3-deoxy-D-manno-octulosonate from 3-deoxy-D-manno-octulosonate and CTP: step 1/1.</text>
</comment>
<gene>
    <name evidence="5 6" type="primary">kdsB</name>
    <name evidence="6" type="ORF">FXF47_06585</name>
</gene>
<dbReference type="UniPathway" id="UPA00358">
    <property type="reaction ID" value="UER00476"/>
</dbReference>
<evidence type="ECO:0000313" key="7">
    <source>
        <dbReference type="Proteomes" id="UP000324143"/>
    </source>
</evidence>
<comment type="caution">
    <text evidence="6">The sequence shown here is derived from an EMBL/GenBank/DDBJ whole genome shotgun (WGS) entry which is preliminary data.</text>
</comment>
<dbReference type="Gene3D" id="3.90.550.10">
    <property type="entry name" value="Spore Coat Polysaccharide Biosynthesis Protein SpsA, Chain A"/>
    <property type="match status" value="1"/>
</dbReference>
<dbReference type="GO" id="GO:0008690">
    <property type="term" value="F:3-deoxy-manno-octulosonate cytidylyltransferase activity"/>
    <property type="evidence" value="ECO:0007669"/>
    <property type="project" value="UniProtKB-UniRule"/>
</dbReference>
<dbReference type="InterPro" id="IPR029044">
    <property type="entry name" value="Nucleotide-diphossugar_trans"/>
</dbReference>
<dbReference type="InterPro" id="IPR004528">
    <property type="entry name" value="KdsB"/>
</dbReference>
<dbReference type="InterPro" id="IPR003329">
    <property type="entry name" value="Cytidylyl_trans"/>
</dbReference>
<dbReference type="GO" id="GO:0033468">
    <property type="term" value="P:CMP-keto-3-deoxy-D-manno-octulosonic acid biosynthetic process"/>
    <property type="evidence" value="ECO:0007669"/>
    <property type="project" value="UniProtKB-UniRule"/>
</dbReference>
<keyword evidence="5" id="KW-0963">Cytoplasm</keyword>
<sequence length="241" mass="27675">MKILAVVPARLASTRLPEKPLIKLNGKEMIRWVYEGTQKSELIDEVVVATDSDKIVNCVENFGGKALLTSKKHKTGTDRVCEVVEKIGDKYDIIVNVQGDEPLINGRDLDMLIKPMIENSSIKISTPVKKIEKEEAKNKNTVKVVVDNNNFALYFSRESIPFISGENIEYYKHIGIYSFRKEFLLKFKGWKQTPLEKAEKLEQLRVLENGYRIKTVKWNSMLHGVDTEEDVRIVERYLKGD</sequence>
<comment type="catalytic activity">
    <reaction evidence="5">
        <text>3-deoxy-alpha-D-manno-oct-2-ulosonate + CTP = CMP-3-deoxy-beta-D-manno-octulosonate + diphosphate</text>
        <dbReference type="Rhea" id="RHEA:23448"/>
        <dbReference type="ChEBI" id="CHEBI:33019"/>
        <dbReference type="ChEBI" id="CHEBI:37563"/>
        <dbReference type="ChEBI" id="CHEBI:85986"/>
        <dbReference type="ChEBI" id="CHEBI:85987"/>
        <dbReference type="EC" id="2.7.7.38"/>
    </reaction>
</comment>
<keyword evidence="3 5" id="KW-0548">Nucleotidyltransferase</keyword>
<comment type="similarity">
    <text evidence="5">Belongs to the KdsB family.</text>
</comment>
<dbReference type="Proteomes" id="UP000324143">
    <property type="component" value="Unassembled WGS sequence"/>
</dbReference>
<dbReference type="CDD" id="cd02517">
    <property type="entry name" value="CMP-KDO-Synthetase"/>
    <property type="match status" value="1"/>
</dbReference>